<dbReference type="InterPro" id="IPR050553">
    <property type="entry name" value="Thioredoxin_ResA/DsbE_sf"/>
</dbReference>
<evidence type="ECO:0000256" key="1">
    <source>
        <dbReference type="ARBA" id="ARBA00004196"/>
    </source>
</evidence>
<evidence type="ECO:0000256" key="7">
    <source>
        <dbReference type="ARBA" id="ARBA00023284"/>
    </source>
</evidence>
<dbReference type="InterPro" id="IPR017937">
    <property type="entry name" value="Thioredoxin_CS"/>
</dbReference>
<feature type="domain" description="Thioredoxin" evidence="10">
    <location>
        <begin position="27"/>
        <end position="163"/>
    </location>
</feature>
<accession>A0A5C7Y7U9</accession>
<reference evidence="11 12" key="1">
    <citation type="submission" date="2018-09" db="EMBL/GenBank/DDBJ databases">
        <title>Metagenome Assembled Genomes from an Advanced Water Purification Facility.</title>
        <authorList>
            <person name="Stamps B.W."/>
            <person name="Spear J.R."/>
        </authorList>
    </citation>
    <scope>NUCLEOTIDE SEQUENCE [LARGE SCALE GENOMIC DNA]</scope>
    <source>
        <strain evidence="11">Bin_29_2</strain>
    </source>
</reference>
<dbReference type="AlphaFoldDB" id="A0A5C7Y7U9"/>
<gene>
    <name evidence="11" type="ORF">E6Q54_06915</name>
</gene>
<dbReference type="SUPFAM" id="SSF52833">
    <property type="entry name" value="Thioredoxin-like"/>
    <property type="match status" value="1"/>
</dbReference>
<dbReference type="GO" id="GO:0017004">
    <property type="term" value="P:cytochrome complex assembly"/>
    <property type="evidence" value="ECO:0007669"/>
    <property type="project" value="UniProtKB-KW"/>
</dbReference>
<protein>
    <recommendedName>
        <fullName evidence="9">Soluble secreted antigen MPT53</fullName>
    </recommendedName>
</protein>
<dbReference type="InterPro" id="IPR036249">
    <property type="entry name" value="Thioredoxin-like_sf"/>
</dbReference>
<dbReference type="PANTHER" id="PTHR42852">
    <property type="entry name" value="THIOL:DISULFIDE INTERCHANGE PROTEIN DSBE"/>
    <property type="match status" value="1"/>
</dbReference>
<dbReference type="GO" id="GO:0030313">
    <property type="term" value="C:cell envelope"/>
    <property type="evidence" value="ECO:0007669"/>
    <property type="project" value="UniProtKB-SubCell"/>
</dbReference>
<comment type="function">
    <text evidence="8">Disulfide oxidoreductase that catalyzes the oxidation of reduced, unfolded secreted proteins to form disulfide bonds. Despite a weak homology to thioredoxin this cannot serve as a substrate for thioredoxin reductase.</text>
</comment>
<comment type="caution">
    <text evidence="11">The sequence shown here is derived from an EMBL/GenBank/DDBJ whole genome shotgun (WGS) entry which is preliminary data.</text>
</comment>
<dbReference type="Pfam" id="PF08534">
    <property type="entry name" value="Redoxin"/>
    <property type="match status" value="1"/>
</dbReference>
<keyword evidence="4" id="KW-0964">Secreted</keyword>
<evidence type="ECO:0000256" key="4">
    <source>
        <dbReference type="ARBA" id="ARBA00022525"/>
    </source>
</evidence>
<evidence type="ECO:0000256" key="3">
    <source>
        <dbReference type="ARBA" id="ARBA00008987"/>
    </source>
</evidence>
<evidence type="ECO:0000256" key="9">
    <source>
        <dbReference type="ARBA" id="ARBA00067724"/>
    </source>
</evidence>
<evidence type="ECO:0000313" key="12">
    <source>
        <dbReference type="Proteomes" id="UP000321797"/>
    </source>
</evidence>
<dbReference type="FunFam" id="3.40.30.10:FF:000238">
    <property type="entry name" value="Soluble secreted antigen Mpt53"/>
    <property type="match status" value="1"/>
</dbReference>
<organism evidence="11 12">
    <name type="scientific">Mycolicibacter arupensis</name>
    <dbReference type="NCBI Taxonomy" id="342002"/>
    <lineage>
        <taxon>Bacteria</taxon>
        <taxon>Bacillati</taxon>
        <taxon>Actinomycetota</taxon>
        <taxon>Actinomycetes</taxon>
        <taxon>Mycobacteriales</taxon>
        <taxon>Mycobacteriaceae</taxon>
        <taxon>Mycolicibacter</taxon>
    </lineage>
</organism>
<sequence length="164" mass="16983">MVHRIGVLLTALLTATVLVGGCASGSPQSTGDRLNFNATTLDGQPFSGESLAGKPAVLWFWAPWCPACQGEAPAVAKVAAANPLVTFVGVGARDELAAMQAFATKYGIDAFTELADTDATIWAKFGVTRQPAYAFLSPGGDVEVVKGSLPEDELSTRVAALAQQ</sequence>
<dbReference type="EMBL" id="SSGD01000031">
    <property type="protein sequence ID" value="TXI57999.1"/>
    <property type="molecule type" value="Genomic_DNA"/>
</dbReference>
<dbReference type="PROSITE" id="PS51257">
    <property type="entry name" value="PROKAR_LIPOPROTEIN"/>
    <property type="match status" value="1"/>
</dbReference>
<dbReference type="PANTHER" id="PTHR42852:SF17">
    <property type="entry name" value="THIOREDOXIN-LIKE PROTEIN HI_1115"/>
    <property type="match status" value="1"/>
</dbReference>
<evidence type="ECO:0000256" key="6">
    <source>
        <dbReference type="ARBA" id="ARBA00022748"/>
    </source>
</evidence>
<evidence type="ECO:0000313" key="11">
    <source>
        <dbReference type="EMBL" id="TXI57999.1"/>
    </source>
</evidence>
<keyword evidence="7" id="KW-0676">Redox-active center</keyword>
<comment type="similarity">
    <text evidence="3">Belongs to the thioredoxin family.</text>
</comment>
<evidence type="ECO:0000256" key="5">
    <source>
        <dbReference type="ARBA" id="ARBA00022729"/>
    </source>
</evidence>
<dbReference type="PROSITE" id="PS51352">
    <property type="entry name" value="THIOREDOXIN_2"/>
    <property type="match status" value="1"/>
</dbReference>
<dbReference type="Gene3D" id="3.40.30.10">
    <property type="entry name" value="Glutaredoxin"/>
    <property type="match status" value="1"/>
</dbReference>
<comment type="subcellular location">
    <subcellularLocation>
        <location evidence="1">Cell envelope</location>
    </subcellularLocation>
    <subcellularLocation>
        <location evidence="2">Secreted</location>
    </subcellularLocation>
</comment>
<dbReference type="InterPro" id="IPR013740">
    <property type="entry name" value="Redoxin"/>
</dbReference>
<dbReference type="InterPro" id="IPR013766">
    <property type="entry name" value="Thioredoxin_domain"/>
</dbReference>
<evidence type="ECO:0000256" key="2">
    <source>
        <dbReference type="ARBA" id="ARBA00004613"/>
    </source>
</evidence>
<dbReference type="Proteomes" id="UP000321797">
    <property type="component" value="Unassembled WGS sequence"/>
</dbReference>
<dbReference type="GO" id="GO:0016491">
    <property type="term" value="F:oxidoreductase activity"/>
    <property type="evidence" value="ECO:0007669"/>
    <property type="project" value="InterPro"/>
</dbReference>
<dbReference type="RefSeq" id="WP_276759624.1">
    <property type="nucleotide sequence ID" value="NZ_SSGD01000031.1"/>
</dbReference>
<dbReference type="PROSITE" id="PS00194">
    <property type="entry name" value="THIOREDOXIN_1"/>
    <property type="match status" value="1"/>
</dbReference>
<evidence type="ECO:0000259" key="10">
    <source>
        <dbReference type="PROSITE" id="PS51352"/>
    </source>
</evidence>
<evidence type="ECO:0000256" key="8">
    <source>
        <dbReference type="ARBA" id="ARBA00055273"/>
    </source>
</evidence>
<name>A0A5C7Y7U9_9MYCO</name>
<dbReference type="GO" id="GO:0005576">
    <property type="term" value="C:extracellular region"/>
    <property type="evidence" value="ECO:0007669"/>
    <property type="project" value="UniProtKB-SubCell"/>
</dbReference>
<proteinExistence type="inferred from homology"/>
<keyword evidence="6" id="KW-0201">Cytochrome c-type biogenesis</keyword>
<keyword evidence="5" id="KW-0732">Signal</keyword>